<evidence type="ECO:0000313" key="2">
    <source>
        <dbReference type="Proteomes" id="UP000828390"/>
    </source>
</evidence>
<reference evidence="1" key="1">
    <citation type="journal article" date="2019" name="bioRxiv">
        <title>The Genome of the Zebra Mussel, Dreissena polymorpha: A Resource for Invasive Species Research.</title>
        <authorList>
            <person name="McCartney M.A."/>
            <person name="Auch B."/>
            <person name="Kono T."/>
            <person name="Mallez S."/>
            <person name="Zhang Y."/>
            <person name="Obille A."/>
            <person name="Becker A."/>
            <person name="Abrahante J.E."/>
            <person name="Garbe J."/>
            <person name="Badalamenti J.P."/>
            <person name="Herman A."/>
            <person name="Mangelson H."/>
            <person name="Liachko I."/>
            <person name="Sullivan S."/>
            <person name="Sone E.D."/>
            <person name="Koren S."/>
            <person name="Silverstein K.A.T."/>
            <person name="Beckman K.B."/>
            <person name="Gohl D.M."/>
        </authorList>
    </citation>
    <scope>NUCLEOTIDE SEQUENCE</scope>
    <source>
        <strain evidence="1">Duluth1</strain>
        <tissue evidence="1">Whole animal</tissue>
    </source>
</reference>
<dbReference type="EMBL" id="JAIWYP010000009">
    <property type="protein sequence ID" value="KAH3775721.1"/>
    <property type="molecule type" value="Genomic_DNA"/>
</dbReference>
<proteinExistence type="predicted"/>
<organism evidence="1 2">
    <name type="scientific">Dreissena polymorpha</name>
    <name type="common">Zebra mussel</name>
    <name type="synonym">Mytilus polymorpha</name>
    <dbReference type="NCBI Taxonomy" id="45954"/>
    <lineage>
        <taxon>Eukaryota</taxon>
        <taxon>Metazoa</taxon>
        <taxon>Spiralia</taxon>
        <taxon>Lophotrochozoa</taxon>
        <taxon>Mollusca</taxon>
        <taxon>Bivalvia</taxon>
        <taxon>Autobranchia</taxon>
        <taxon>Heteroconchia</taxon>
        <taxon>Euheterodonta</taxon>
        <taxon>Imparidentia</taxon>
        <taxon>Neoheterodontei</taxon>
        <taxon>Myida</taxon>
        <taxon>Dreissenoidea</taxon>
        <taxon>Dreissenidae</taxon>
        <taxon>Dreissena</taxon>
    </lineage>
</organism>
<protein>
    <submittedName>
        <fullName evidence="1">Uncharacterized protein</fullName>
    </submittedName>
</protein>
<gene>
    <name evidence="1" type="ORF">DPMN_177126</name>
</gene>
<keyword evidence="2" id="KW-1185">Reference proteome</keyword>
<comment type="caution">
    <text evidence="1">The sequence shown here is derived from an EMBL/GenBank/DDBJ whole genome shotgun (WGS) entry which is preliminary data.</text>
</comment>
<evidence type="ECO:0000313" key="1">
    <source>
        <dbReference type="EMBL" id="KAH3775721.1"/>
    </source>
</evidence>
<dbReference type="AlphaFoldDB" id="A0A9D4EBK5"/>
<name>A0A9D4EBK5_DREPO</name>
<dbReference type="Proteomes" id="UP000828390">
    <property type="component" value="Unassembled WGS sequence"/>
</dbReference>
<reference evidence="1" key="2">
    <citation type="submission" date="2020-11" db="EMBL/GenBank/DDBJ databases">
        <authorList>
            <person name="McCartney M.A."/>
            <person name="Auch B."/>
            <person name="Kono T."/>
            <person name="Mallez S."/>
            <person name="Becker A."/>
            <person name="Gohl D.M."/>
            <person name="Silverstein K.A.T."/>
            <person name="Koren S."/>
            <person name="Bechman K.B."/>
            <person name="Herman A."/>
            <person name="Abrahante J.E."/>
            <person name="Garbe J."/>
        </authorList>
    </citation>
    <scope>NUCLEOTIDE SEQUENCE</scope>
    <source>
        <strain evidence="1">Duluth1</strain>
        <tissue evidence="1">Whole animal</tissue>
    </source>
</reference>
<accession>A0A9D4EBK5</accession>
<sequence>MDVTHYNHEPIYVNLNNHSLTNPIPVEKLQAFIKKARETDFDVIKGEHRVRRYWRHCVAMSLARVNWAGCLCIKCHPILAFAVCTGLSGTSTGFLFRNTNV</sequence>